<dbReference type="RefSeq" id="XP_053583946.1">
    <property type="nucleotide sequence ID" value="XM_053729174.1"/>
</dbReference>
<dbReference type="InterPro" id="IPR006342">
    <property type="entry name" value="FkbM_mtfrase"/>
</dbReference>
<dbReference type="KEGG" id="crq:GCK72_012509"/>
<accession>A0A6A5GND1</accession>
<evidence type="ECO:0000313" key="2">
    <source>
        <dbReference type="EMBL" id="KAF1756056.1"/>
    </source>
</evidence>
<reference evidence="2 3" key="1">
    <citation type="submission" date="2019-12" db="EMBL/GenBank/DDBJ databases">
        <title>Chromosome-level assembly of the Caenorhabditis remanei genome.</title>
        <authorList>
            <person name="Teterina A.A."/>
            <person name="Willis J.H."/>
            <person name="Phillips P.C."/>
        </authorList>
    </citation>
    <scope>NUCLEOTIDE SEQUENCE [LARGE SCALE GENOMIC DNA]</scope>
    <source>
        <strain evidence="2 3">PX506</strain>
        <tissue evidence="2">Whole organism</tissue>
    </source>
</reference>
<name>A0A6A5GND1_CAERE</name>
<dbReference type="InterPro" id="IPR029063">
    <property type="entry name" value="SAM-dependent_MTases_sf"/>
</dbReference>
<gene>
    <name evidence="2" type="ORF">GCK72_012509</name>
</gene>
<dbReference type="Pfam" id="PF05050">
    <property type="entry name" value="Methyltransf_21"/>
    <property type="match status" value="1"/>
</dbReference>
<dbReference type="Proteomes" id="UP000483820">
    <property type="component" value="Chromosome IV"/>
</dbReference>
<comment type="caution">
    <text evidence="2">The sequence shown here is derived from an EMBL/GenBank/DDBJ whole genome shotgun (WGS) entry which is preliminary data.</text>
</comment>
<protein>
    <recommendedName>
        <fullName evidence="1">Methyltransferase FkbM domain-containing protein</fullName>
    </recommendedName>
</protein>
<organism evidence="2 3">
    <name type="scientific">Caenorhabditis remanei</name>
    <name type="common">Caenorhabditis vulgaris</name>
    <dbReference type="NCBI Taxonomy" id="31234"/>
    <lineage>
        <taxon>Eukaryota</taxon>
        <taxon>Metazoa</taxon>
        <taxon>Ecdysozoa</taxon>
        <taxon>Nematoda</taxon>
        <taxon>Chromadorea</taxon>
        <taxon>Rhabditida</taxon>
        <taxon>Rhabditina</taxon>
        <taxon>Rhabditomorpha</taxon>
        <taxon>Rhabditoidea</taxon>
        <taxon>Rhabditidae</taxon>
        <taxon>Peloderinae</taxon>
        <taxon>Caenorhabditis</taxon>
    </lineage>
</organism>
<dbReference type="AlphaFoldDB" id="A0A6A5GND1"/>
<dbReference type="EMBL" id="WUAV01000004">
    <property type="protein sequence ID" value="KAF1756056.1"/>
    <property type="molecule type" value="Genomic_DNA"/>
</dbReference>
<dbReference type="CTD" id="9805513"/>
<evidence type="ECO:0000313" key="3">
    <source>
        <dbReference type="Proteomes" id="UP000483820"/>
    </source>
</evidence>
<dbReference type="InterPro" id="IPR026913">
    <property type="entry name" value="METTL24"/>
</dbReference>
<proteinExistence type="predicted"/>
<evidence type="ECO:0000259" key="1">
    <source>
        <dbReference type="Pfam" id="PF05050"/>
    </source>
</evidence>
<dbReference type="GeneID" id="9805513"/>
<feature type="domain" description="Methyltransferase FkbM" evidence="1">
    <location>
        <begin position="191"/>
        <end position="345"/>
    </location>
</feature>
<dbReference type="PANTHER" id="PTHR32026">
    <property type="entry name" value="METHYLTRANSFERASE-LIKE PROTEIN 24"/>
    <property type="match status" value="1"/>
</dbReference>
<sequence>MLSISIGSQSSSHRLLDLFSTAHIDKSYAITNAKDTTSSTMLEEIPPTMFGDTLLTDDRKMLFNAWIKATNQDFYKTVKVEAHCAQKKRIGEKGKHVCNPMKDNRTAISNHSQLTYPSNSLPTALTPPRTELYLTSSTNSDSSDVVAHYQQESIKQLRKNALLTAENDRKLLFNASRLTNNQDFYRKVVEEAYCAQKERVGEKGDGGKYVCNPKKVKKDCTLISLGLNNQIGFDKHIYEATGRQCKILGADIYQQEQPTRDAYEKMNGELFAAKIPNDLTIPQMLEKTGRIDVEFLKIDIEKGEFTALEPLIKDYFVCQIFIEIHGLPSDHLRMLQIIAKYGFRIFNVDENLLCPLCCEYSMINELCMAQFEVVPLAITIPQLNS</sequence>
<dbReference type="SUPFAM" id="SSF53335">
    <property type="entry name" value="S-adenosyl-L-methionine-dependent methyltransferases"/>
    <property type="match status" value="1"/>
</dbReference>
<dbReference type="PANTHER" id="PTHR32026:SF6">
    <property type="entry name" value="METHYLTRANSFERASE FKBM DOMAIN-CONTAINING PROTEIN"/>
    <property type="match status" value="1"/>
</dbReference>